<keyword evidence="2" id="KW-0472">Membrane</keyword>
<reference evidence="3" key="1">
    <citation type="submission" date="2020-05" db="EMBL/GenBank/DDBJ databases">
        <authorList>
            <person name="Rincon C."/>
            <person name="Sanders R I."/>
            <person name="Robbins C."/>
            <person name="Chaturvedi A."/>
        </authorList>
    </citation>
    <scope>NUCLEOTIDE SEQUENCE</scope>
    <source>
        <strain evidence="3">CHB12</strain>
    </source>
</reference>
<dbReference type="AlphaFoldDB" id="A0A915YNV2"/>
<dbReference type="VEuPathDB" id="FungiDB:RhiirFUN_024811"/>
<dbReference type="OrthoDB" id="2440300at2759"/>
<accession>A0A915YNV2</accession>
<comment type="caution">
    <text evidence="3">The sequence shown here is derived from an EMBL/GenBank/DDBJ whole genome shotgun (WGS) entry which is preliminary data.</text>
</comment>
<keyword evidence="2" id="KW-1133">Transmembrane helix</keyword>
<evidence type="ECO:0000256" key="1">
    <source>
        <dbReference type="SAM" id="Coils"/>
    </source>
</evidence>
<gene>
    <name evidence="3" type="ORF">CHRIB12_LOCUS890</name>
</gene>
<evidence type="ECO:0000313" key="4">
    <source>
        <dbReference type="Proteomes" id="UP000684084"/>
    </source>
</evidence>
<keyword evidence="1" id="KW-0175">Coiled coil</keyword>
<feature type="transmembrane region" description="Helical" evidence="2">
    <location>
        <begin position="282"/>
        <end position="309"/>
    </location>
</feature>
<proteinExistence type="predicted"/>
<evidence type="ECO:0000313" key="3">
    <source>
        <dbReference type="EMBL" id="CAB5301551.1"/>
    </source>
</evidence>
<feature type="coiled-coil region" evidence="1">
    <location>
        <begin position="86"/>
        <end position="235"/>
    </location>
</feature>
<dbReference type="Proteomes" id="UP000684084">
    <property type="component" value="Unassembled WGS sequence"/>
</dbReference>
<protein>
    <submittedName>
        <fullName evidence="3">Uncharacterized protein</fullName>
    </submittedName>
</protein>
<evidence type="ECO:0000256" key="2">
    <source>
        <dbReference type="SAM" id="Phobius"/>
    </source>
</evidence>
<keyword evidence="2" id="KW-0812">Transmembrane</keyword>
<name>A0A915YNV2_9GLOM</name>
<organism evidence="3 4">
    <name type="scientific">Rhizophagus irregularis</name>
    <dbReference type="NCBI Taxonomy" id="588596"/>
    <lineage>
        <taxon>Eukaryota</taxon>
        <taxon>Fungi</taxon>
        <taxon>Fungi incertae sedis</taxon>
        <taxon>Mucoromycota</taxon>
        <taxon>Glomeromycotina</taxon>
        <taxon>Glomeromycetes</taxon>
        <taxon>Glomerales</taxon>
        <taxon>Glomeraceae</taxon>
        <taxon>Rhizophagus</taxon>
    </lineage>
</organism>
<sequence>MSNVYTLKDIKDRGHRLGSVYEQELEKKIRSVTEFNSEINDLSGKLVDKYNEREKEFQRIYADMGNKASQLIASSTKVGFQLISERKSHSERQRELEAEVKSLKSSIKTLKREATLAQKASSVDKVQILSLETKIRELEGKLEDIDLERTYHDLDVTGGEPAQISSSEIESLRLELERAKEDHNSKEYTIECMEKGIEATHEITSREIDALYSARSNLMEENKSLRDQLELKENNEISPPPPPMNDSSQIISAGGAEMVSSTQSIPLLPAIPIVADSLMSPMLIYSILTLLLIAIICTGASGTSLNLLWMWANTFFDKSSGGFINIFLAWASVHANNHPI</sequence>
<dbReference type="EMBL" id="CAGKOT010000001">
    <property type="protein sequence ID" value="CAB5301551.1"/>
    <property type="molecule type" value="Genomic_DNA"/>
</dbReference>